<name>D8M7P1_BLAHO</name>
<dbReference type="GO" id="GO:0006606">
    <property type="term" value="P:protein import into nucleus"/>
    <property type="evidence" value="ECO:0007669"/>
    <property type="project" value="InterPro"/>
</dbReference>
<evidence type="ECO:0000313" key="7">
    <source>
        <dbReference type="Proteomes" id="UP000008312"/>
    </source>
</evidence>
<keyword evidence="7" id="KW-1185">Reference proteome</keyword>
<protein>
    <recommendedName>
        <fullName evidence="8">Importin N-terminal domain-containing protein</fullName>
    </recommendedName>
</protein>
<dbReference type="InterPro" id="IPR016024">
    <property type="entry name" value="ARM-type_fold"/>
</dbReference>
<dbReference type="InterPro" id="IPR011989">
    <property type="entry name" value="ARM-like"/>
</dbReference>
<dbReference type="InterPro" id="IPR040122">
    <property type="entry name" value="Importin_beta"/>
</dbReference>
<dbReference type="GO" id="GO:0005737">
    <property type="term" value="C:cytoplasm"/>
    <property type="evidence" value="ECO:0007669"/>
    <property type="project" value="UniProtKB-SubCell"/>
</dbReference>
<evidence type="ECO:0000256" key="2">
    <source>
        <dbReference type="ARBA" id="ARBA00022448"/>
    </source>
</evidence>
<evidence type="ECO:0008006" key="8">
    <source>
        <dbReference type="Google" id="ProtNLM"/>
    </source>
</evidence>
<keyword evidence="3" id="KW-0963">Cytoplasm</keyword>
<proteinExistence type="predicted"/>
<dbReference type="GeneID" id="24920921"/>
<evidence type="ECO:0000313" key="6">
    <source>
        <dbReference type="EMBL" id="CBK24080.2"/>
    </source>
</evidence>
<dbReference type="SUPFAM" id="SSF48371">
    <property type="entry name" value="ARM repeat"/>
    <property type="match status" value="1"/>
</dbReference>
<keyword evidence="4" id="KW-0677">Repeat</keyword>
<evidence type="ECO:0000256" key="3">
    <source>
        <dbReference type="ARBA" id="ARBA00022490"/>
    </source>
</evidence>
<keyword evidence="2" id="KW-0813">Transport</keyword>
<gene>
    <name evidence="6" type="ORF">GSBLH_T00003859001</name>
</gene>
<keyword evidence="5" id="KW-0653">Protein transport</keyword>
<sequence>MDTNVRIIAGFTLKSSLKGCYYQSSEEDKAYIRSCVLQALLDPIQPIRNAAGVIATQLVTVGSLKAWPDLLPTLMKMLKSENTECIVTALSCLSKITEDNIYELDSAEVNYPLNDLIPLFISFFQHPSQEVVYHNVSCMRNSIDAMPNALLVNMDAYLQALSWLLTRTNDETLALICNSLVSILSLRVDALLPSLDGVFEFMLQMSQHPNHFVATQATEFWSTFATLQEQDDVLQRLSGYLPRLIPMLVLVRVVCGGEWGVEYAVQRRRTGFAERGRVGCVRRGRRASVRVPAREGRQVEFSREKMKRRSLALDEDQGMWTLRKASAWALDCLSNAYNADVLEIIAPVLSVREKTRREA</sequence>
<comment type="subcellular location">
    <subcellularLocation>
        <location evidence="1">Cytoplasm</location>
    </subcellularLocation>
</comment>
<accession>D8M7P1</accession>
<dbReference type="OrthoDB" id="951172at2759"/>
<dbReference type="Gene3D" id="1.25.10.10">
    <property type="entry name" value="Leucine-rich Repeat Variant"/>
    <property type="match status" value="1"/>
</dbReference>
<dbReference type="RefSeq" id="XP_012898128.1">
    <property type="nucleotide sequence ID" value="XM_013042674.1"/>
</dbReference>
<organism evidence="6">
    <name type="scientific">Blastocystis hominis</name>
    <dbReference type="NCBI Taxonomy" id="12968"/>
    <lineage>
        <taxon>Eukaryota</taxon>
        <taxon>Sar</taxon>
        <taxon>Stramenopiles</taxon>
        <taxon>Bigyra</taxon>
        <taxon>Opalozoa</taxon>
        <taxon>Opalinata</taxon>
        <taxon>Blastocystidae</taxon>
        <taxon>Blastocystis</taxon>
    </lineage>
</organism>
<dbReference type="AlphaFoldDB" id="D8M7P1"/>
<dbReference type="EMBL" id="FN668672">
    <property type="protein sequence ID" value="CBK24080.2"/>
    <property type="molecule type" value="Genomic_DNA"/>
</dbReference>
<evidence type="ECO:0000256" key="4">
    <source>
        <dbReference type="ARBA" id="ARBA00022737"/>
    </source>
</evidence>
<evidence type="ECO:0000256" key="5">
    <source>
        <dbReference type="ARBA" id="ARBA00022927"/>
    </source>
</evidence>
<evidence type="ECO:0000256" key="1">
    <source>
        <dbReference type="ARBA" id="ARBA00004496"/>
    </source>
</evidence>
<dbReference type="PANTHER" id="PTHR10527">
    <property type="entry name" value="IMPORTIN BETA"/>
    <property type="match status" value="1"/>
</dbReference>
<reference evidence="6" key="1">
    <citation type="submission" date="2010-02" db="EMBL/GenBank/DDBJ databases">
        <title>Sequencing and annotation of the Blastocystis hominis genome.</title>
        <authorList>
            <person name="Wincker P."/>
        </authorList>
    </citation>
    <scope>NUCLEOTIDE SEQUENCE</scope>
    <source>
        <strain evidence="6">Singapore isolate B</strain>
    </source>
</reference>
<dbReference type="InParanoid" id="D8M7P1"/>
<dbReference type="Proteomes" id="UP000008312">
    <property type="component" value="Unassembled WGS sequence"/>
</dbReference>